<evidence type="ECO:0000256" key="11">
    <source>
        <dbReference type="ARBA" id="ARBA00023236"/>
    </source>
</evidence>
<keyword evidence="8" id="KW-0238">DNA-binding</keyword>
<keyword evidence="9" id="KW-0804">Transcription</keyword>
<evidence type="ECO:0000256" key="2">
    <source>
        <dbReference type="ARBA" id="ARBA00022491"/>
    </source>
</evidence>
<keyword evidence="4" id="KW-0227">DNA damage</keyword>
<evidence type="ECO:0000256" key="4">
    <source>
        <dbReference type="ARBA" id="ARBA00022763"/>
    </source>
</evidence>
<dbReference type="Pfam" id="PF00717">
    <property type="entry name" value="Peptidase_S24"/>
    <property type="match status" value="1"/>
</dbReference>
<dbReference type="GO" id="GO:0004252">
    <property type="term" value="F:serine-type endopeptidase activity"/>
    <property type="evidence" value="ECO:0007669"/>
    <property type="project" value="UniProtKB-EC"/>
</dbReference>
<evidence type="ECO:0000256" key="8">
    <source>
        <dbReference type="ARBA" id="ARBA00023125"/>
    </source>
</evidence>
<evidence type="ECO:0000256" key="12">
    <source>
        <dbReference type="RuleBase" id="RU003991"/>
    </source>
</evidence>
<dbReference type="RefSeq" id="WP_152211842.1">
    <property type="nucleotide sequence ID" value="NZ_WFLN01000004.1"/>
</dbReference>
<sequence length="264" mass="29052">MLELTNAQRKVIEFILNHLDATGTPPTIREIANYFQWKSVGSAQDVIAALRKKGLLLSPMPGKSRQLVPSAAVLDGLFTQNLADNISSKKPKISHSKRKYFDKLNNSSVLPGFEDLLRVPMLGIVQAGDPHEAIENAGEFITFPSVARNSLRGGKVFALNIEGYSMLNVGFLPKDIILVETINTAQDRDIVVASLNNGEVTVKRFAQKGSALYKLALKNLQNKNPLPPALLVPENPDFESIPFGLEESDKLIGIVRSLYRKSVF</sequence>
<dbReference type="GO" id="GO:0006260">
    <property type="term" value="P:DNA replication"/>
    <property type="evidence" value="ECO:0007669"/>
    <property type="project" value="UniProtKB-KW"/>
</dbReference>
<dbReference type="InterPro" id="IPR006197">
    <property type="entry name" value="Peptidase_S24_LexA"/>
</dbReference>
<dbReference type="Gene3D" id="2.10.109.10">
    <property type="entry name" value="Umud Fragment, subunit A"/>
    <property type="match status" value="1"/>
</dbReference>
<comment type="caution">
    <text evidence="15">The sequence shown here is derived from an EMBL/GenBank/DDBJ whole genome shotgun (WGS) entry which is preliminary data.</text>
</comment>
<dbReference type="InterPro" id="IPR006199">
    <property type="entry name" value="LexA_DNA-bd_dom"/>
</dbReference>
<dbReference type="EMBL" id="WFLN01000004">
    <property type="protein sequence ID" value="KAB8033756.1"/>
    <property type="molecule type" value="Genomic_DNA"/>
</dbReference>
<protein>
    <submittedName>
        <fullName evidence="15">Repressor LexA</fullName>
        <ecNumber evidence="15">3.4.21.88</ecNumber>
    </submittedName>
</protein>
<dbReference type="InterPro" id="IPR006200">
    <property type="entry name" value="LexA"/>
</dbReference>
<dbReference type="CDD" id="cd06529">
    <property type="entry name" value="S24_LexA-like"/>
    <property type="match status" value="1"/>
</dbReference>
<dbReference type="GO" id="GO:0006281">
    <property type="term" value="P:DNA repair"/>
    <property type="evidence" value="ECO:0007669"/>
    <property type="project" value="UniProtKB-KW"/>
</dbReference>
<dbReference type="InterPro" id="IPR050077">
    <property type="entry name" value="LexA_repressor"/>
</dbReference>
<dbReference type="GO" id="GO:0006508">
    <property type="term" value="P:proteolysis"/>
    <property type="evidence" value="ECO:0007669"/>
    <property type="project" value="InterPro"/>
</dbReference>
<keyword evidence="3" id="KW-0235">DNA replication</keyword>
<dbReference type="PANTHER" id="PTHR33516">
    <property type="entry name" value="LEXA REPRESSOR"/>
    <property type="match status" value="1"/>
</dbReference>
<dbReference type="AlphaFoldDB" id="A0A833JFG9"/>
<dbReference type="InterPro" id="IPR039418">
    <property type="entry name" value="LexA-like"/>
</dbReference>
<dbReference type="InterPro" id="IPR015927">
    <property type="entry name" value="Peptidase_S24_S26A/B/C"/>
</dbReference>
<dbReference type="GO" id="GO:0003677">
    <property type="term" value="F:DNA binding"/>
    <property type="evidence" value="ECO:0007669"/>
    <property type="project" value="UniProtKB-KW"/>
</dbReference>
<dbReference type="Proteomes" id="UP000442694">
    <property type="component" value="Unassembled WGS sequence"/>
</dbReference>
<evidence type="ECO:0000256" key="1">
    <source>
        <dbReference type="ARBA" id="ARBA00007484"/>
    </source>
</evidence>
<dbReference type="Gene3D" id="1.10.10.10">
    <property type="entry name" value="Winged helix-like DNA-binding domain superfamily/Winged helix DNA-binding domain"/>
    <property type="match status" value="1"/>
</dbReference>
<evidence type="ECO:0000259" key="13">
    <source>
        <dbReference type="Pfam" id="PF00717"/>
    </source>
</evidence>
<dbReference type="PANTHER" id="PTHR33516:SF2">
    <property type="entry name" value="LEXA REPRESSOR-RELATED"/>
    <property type="match status" value="1"/>
</dbReference>
<gene>
    <name evidence="15" type="primary">lexA</name>
    <name evidence="15" type="ORF">GCL57_03350</name>
</gene>
<keyword evidence="6 12" id="KW-0068">Autocatalytic cleavage</keyword>
<evidence type="ECO:0000256" key="10">
    <source>
        <dbReference type="ARBA" id="ARBA00023204"/>
    </source>
</evidence>
<evidence type="ECO:0000256" key="9">
    <source>
        <dbReference type="ARBA" id="ARBA00023163"/>
    </source>
</evidence>
<reference evidence="15 16" key="1">
    <citation type="submission" date="2019-10" db="EMBL/GenBank/DDBJ databases">
        <title>New genus of Silvanigrellaceae.</title>
        <authorList>
            <person name="Pitt A."/>
            <person name="Hahn M.W."/>
        </authorList>
    </citation>
    <scope>NUCLEOTIDE SEQUENCE [LARGE SCALE GENOMIC DNA]</scope>
    <source>
        <strain evidence="15 16">33A1-SZDP</strain>
    </source>
</reference>
<evidence type="ECO:0000256" key="6">
    <source>
        <dbReference type="ARBA" id="ARBA00022813"/>
    </source>
</evidence>
<evidence type="ECO:0000256" key="5">
    <source>
        <dbReference type="ARBA" id="ARBA00022801"/>
    </source>
</evidence>
<dbReference type="GO" id="GO:0045892">
    <property type="term" value="P:negative regulation of DNA-templated transcription"/>
    <property type="evidence" value="ECO:0007669"/>
    <property type="project" value="InterPro"/>
</dbReference>
<dbReference type="InterPro" id="IPR036286">
    <property type="entry name" value="LexA/Signal_pep-like_sf"/>
</dbReference>
<keyword evidence="16" id="KW-1185">Reference proteome</keyword>
<dbReference type="NCBIfam" id="TIGR00498">
    <property type="entry name" value="lexA"/>
    <property type="match status" value="1"/>
</dbReference>
<evidence type="ECO:0000259" key="14">
    <source>
        <dbReference type="Pfam" id="PF01726"/>
    </source>
</evidence>
<feature type="domain" description="LexA repressor DNA-binding" evidence="14">
    <location>
        <begin position="1"/>
        <end position="65"/>
    </location>
</feature>
<keyword evidence="5 12" id="KW-0378">Hydrolase</keyword>
<dbReference type="InterPro" id="IPR036390">
    <property type="entry name" value="WH_DNA-bd_sf"/>
</dbReference>
<proteinExistence type="inferred from homology"/>
<dbReference type="GO" id="GO:0009432">
    <property type="term" value="P:SOS response"/>
    <property type="evidence" value="ECO:0007669"/>
    <property type="project" value="UniProtKB-KW"/>
</dbReference>
<organism evidence="15 16">
    <name type="scientific">Fluviispira multicolorata</name>
    <dbReference type="NCBI Taxonomy" id="2654512"/>
    <lineage>
        <taxon>Bacteria</taxon>
        <taxon>Pseudomonadati</taxon>
        <taxon>Bdellovibrionota</taxon>
        <taxon>Oligoflexia</taxon>
        <taxon>Silvanigrellales</taxon>
        <taxon>Silvanigrellaceae</taxon>
        <taxon>Fluviispira</taxon>
    </lineage>
</organism>
<dbReference type="SUPFAM" id="SSF46785">
    <property type="entry name" value="Winged helix' DNA-binding domain"/>
    <property type="match status" value="1"/>
</dbReference>
<dbReference type="InterPro" id="IPR036388">
    <property type="entry name" value="WH-like_DNA-bd_sf"/>
</dbReference>
<dbReference type="Pfam" id="PF01726">
    <property type="entry name" value="LexA_DNA_bind"/>
    <property type="match status" value="1"/>
</dbReference>
<keyword evidence="7" id="KW-0805">Transcription regulation</keyword>
<dbReference type="PRINTS" id="PR00726">
    <property type="entry name" value="LEXASERPTASE"/>
</dbReference>
<evidence type="ECO:0000313" key="15">
    <source>
        <dbReference type="EMBL" id="KAB8033756.1"/>
    </source>
</evidence>
<name>A0A833JFG9_9BACT</name>
<accession>A0A833JFG9</accession>
<keyword evidence="10" id="KW-0234">DNA repair</keyword>
<keyword evidence="2" id="KW-0678">Repressor</keyword>
<evidence type="ECO:0000256" key="3">
    <source>
        <dbReference type="ARBA" id="ARBA00022705"/>
    </source>
</evidence>
<keyword evidence="11" id="KW-0742">SOS response</keyword>
<feature type="domain" description="Peptidase S24/S26A/S26B/S26C" evidence="13">
    <location>
        <begin position="120"/>
        <end position="213"/>
    </location>
</feature>
<evidence type="ECO:0000256" key="7">
    <source>
        <dbReference type="ARBA" id="ARBA00023015"/>
    </source>
</evidence>
<comment type="similarity">
    <text evidence="1 12">Belongs to the peptidase S24 family.</text>
</comment>
<dbReference type="EC" id="3.4.21.88" evidence="15"/>
<evidence type="ECO:0000313" key="16">
    <source>
        <dbReference type="Proteomes" id="UP000442694"/>
    </source>
</evidence>
<dbReference type="SUPFAM" id="SSF51306">
    <property type="entry name" value="LexA/Signal peptidase"/>
    <property type="match status" value="1"/>
</dbReference>